<evidence type="ECO:0000313" key="3">
    <source>
        <dbReference type="Proteomes" id="UP000485058"/>
    </source>
</evidence>
<keyword evidence="3" id="KW-1185">Reference proteome</keyword>
<feature type="signal peptide" evidence="1">
    <location>
        <begin position="1"/>
        <end position="21"/>
    </location>
</feature>
<evidence type="ECO:0008006" key="4">
    <source>
        <dbReference type="Google" id="ProtNLM"/>
    </source>
</evidence>
<organism evidence="2 3">
    <name type="scientific">Haematococcus lacustris</name>
    <name type="common">Green alga</name>
    <name type="synonym">Haematococcus pluvialis</name>
    <dbReference type="NCBI Taxonomy" id="44745"/>
    <lineage>
        <taxon>Eukaryota</taxon>
        <taxon>Viridiplantae</taxon>
        <taxon>Chlorophyta</taxon>
        <taxon>core chlorophytes</taxon>
        <taxon>Chlorophyceae</taxon>
        <taxon>CS clade</taxon>
        <taxon>Chlamydomonadales</taxon>
        <taxon>Haematococcaceae</taxon>
        <taxon>Haematococcus</taxon>
    </lineage>
</organism>
<accession>A0A699ZJK2</accession>
<feature type="chain" id="PRO_5025551458" description="Secreted protein" evidence="1">
    <location>
        <begin position="22"/>
        <end position="79"/>
    </location>
</feature>
<dbReference type="AlphaFoldDB" id="A0A699ZJK2"/>
<dbReference type="Proteomes" id="UP000485058">
    <property type="component" value="Unassembled WGS sequence"/>
</dbReference>
<reference evidence="2 3" key="1">
    <citation type="submission" date="2020-02" db="EMBL/GenBank/DDBJ databases">
        <title>Draft genome sequence of Haematococcus lacustris strain NIES-144.</title>
        <authorList>
            <person name="Morimoto D."/>
            <person name="Nakagawa S."/>
            <person name="Yoshida T."/>
            <person name="Sawayama S."/>
        </authorList>
    </citation>
    <scope>NUCLEOTIDE SEQUENCE [LARGE SCALE GENOMIC DNA]</scope>
    <source>
        <strain evidence="2 3">NIES-144</strain>
    </source>
</reference>
<dbReference type="EMBL" id="BLLF01002050">
    <property type="protein sequence ID" value="GFH22491.1"/>
    <property type="molecule type" value="Genomic_DNA"/>
</dbReference>
<sequence length="79" mass="8577">MSTLCAGCGILWCHITSIALGRGPCDSHRVDPHQNGRFDRPQHCEPLAAGVWHPGRAATLPGSVPKRCRSGTTRCDSRR</sequence>
<name>A0A699ZJK2_HAELA</name>
<protein>
    <recommendedName>
        <fullName evidence="4">Secreted protein</fullName>
    </recommendedName>
</protein>
<evidence type="ECO:0000256" key="1">
    <source>
        <dbReference type="SAM" id="SignalP"/>
    </source>
</evidence>
<gene>
    <name evidence="2" type="ORF">HaLaN_19965</name>
</gene>
<evidence type="ECO:0000313" key="2">
    <source>
        <dbReference type="EMBL" id="GFH22491.1"/>
    </source>
</evidence>
<proteinExistence type="predicted"/>
<keyword evidence="1" id="KW-0732">Signal</keyword>
<comment type="caution">
    <text evidence="2">The sequence shown here is derived from an EMBL/GenBank/DDBJ whole genome shotgun (WGS) entry which is preliminary data.</text>
</comment>